<reference evidence="2 3" key="1">
    <citation type="submission" date="2018-03" db="EMBL/GenBank/DDBJ databases">
        <title>Lachnoclostridium SNUG30386 gen.nov., sp.nov., isolated from human faeces.</title>
        <authorList>
            <person name="Seo B."/>
            <person name="Jeon K."/>
            <person name="Ko G."/>
        </authorList>
    </citation>
    <scope>NUCLEOTIDE SEQUENCE [LARGE SCALE GENOMIC DNA]</scope>
    <source>
        <strain evidence="2 3">SNUG30386</strain>
    </source>
</reference>
<evidence type="ECO:0000313" key="2">
    <source>
        <dbReference type="EMBL" id="PST38872.1"/>
    </source>
</evidence>
<dbReference type="EMBL" id="PYLO01000001">
    <property type="protein sequence ID" value="PST38872.1"/>
    <property type="molecule type" value="Genomic_DNA"/>
</dbReference>
<evidence type="ECO:0000256" key="1">
    <source>
        <dbReference type="SAM" id="MobiDB-lite"/>
    </source>
</evidence>
<dbReference type="Proteomes" id="UP000241048">
    <property type="component" value="Unassembled WGS sequence"/>
</dbReference>
<name>A0A2T3FUA8_9CLOT</name>
<sequence>MNSNEYVSFADQNHAPSLTDVRLEKNAGWAISEILQFPDVNADKIWYDIRYEISNRRNCGKTKQLPGQDNETAGDRNEREN</sequence>
<evidence type="ECO:0000313" key="3">
    <source>
        <dbReference type="Proteomes" id="UP000241048"/>
    </source>
</evidence>
<organism evidence="2 3">
    <name type="scientific">Clostridium fessum</name>
    <dbReference type="NCBI Taxonomy" id="2126740"/>
    <lineage>
        <taxon>Bacteria</taxon>
        <taxon>Bacillati</taxon>
        <taxon>Bacillota</taxon>
        <taxon>Clostridia</taxon>
        <taxon>Eubacteriales</taxon>
        <taxon>Clostridiaceae</taxon>
        <taxon>Clostridium</taxon>
    </lineage>
</organism>
<feature type="region of interest" description="Disordered" evidence="1">
    <location>
        <begin position="58"/>
        <end position="81"/>
    </location>
</feature>
<protein>
    <submittedName>
        <fullName evidence="2">Uncharacterized protein</fullName>
    </submittedName>
</protein>
<comment type="caution">
    <text evidence="2">The sequence shown here is derived from an EMBL/GenBank/DDBJ whole genome shotgun (WGS) entry which is preliminary data.</text>
</comment>
<gene>
    <name evidence="2" type="ORF">C7U56_02775</name>
</gene>
<dbReference type="AlphaFoldDB" id="A0A2T3FUA8"/>
<accession>A0A2T3FUA8</accession>
<keyword evidence="3" id="KW-1185">Reference proteome</keyword>
<proteinExistence type="predicted"/>